<dbReference type="Proteomes" id="UP001597101">
    <property type="component" value="Unassembled WGS sequence"/>
</dbReference>
<evidence type="ECO:0000256" key="4">
    <source>
        <dbReference type="ARBA" id="ARBA00022475"/>
    </source>
</evidence>
<evidence type="ECO:0000256" key="6">
    <source>
        <dbReference type="ARBA" id="ARBA00022989"/>
    </source>
</evidence>
<evidence type="ECO:0000256" key="1">
    <source>
        <dbReference type="ARBA" id="ARBA00004651"/>
    </source>
</evidence>
<organism evidence="9 10">
    <name type="scientific">Pseudahrensia aquimaris</name>
    <dbReference type="NCBI Taxonomy" id="744461"/>
    <lineage>
        <taxon>Bacteria</taxon>
        <taxon>Pseudomonadati</taxon>
        <taxon>Pseudomonadota</taxon>
        <taxon>Alphaproteobacteria</taxon>
        <taxon>Hyphomicrobiales</taxon>
        <taxon>Ahrensiaceae</taxon>
        <taxon>Pseudahrensia</taxon>
    </lineage>
</organism>
<feature type="transmembrane region" description="Helical" evidence="8">
    <location>
        <begin position="103"/>
        <end position="121"/>
    </location>
</feature>
<evidence type="ECO:0000256" key="5">
    <source>
        <dbReference type="ARBA" id="ARBA00022692"/>
    </source>
</evidence>
<comment type="similarity">
    <text evidence="2 8">Belongs to the 4-toluene sulfonate uptake permease (TSUP) (TC 2.A.102) family.</text>
</comment>
<gene>
    <name evidence="9" type="ORF">ACFQ14_03745</name>
</gene>
<comment type="caution">
    <text evidence="9">The sequence shown here is derived from an EMBL/GenBank/DDBJ whole genome shotgun (WGS) entry which is preliminary data.</text>
</comment>
<feature type="transmembrane region" description="Helical" evidence="8">
    <location>
        <begin position="75"/>
        <end position="96"/>
    </location>
</feature>
<keyword evidence="7 8" id="KW-0472">Membrane</keyword>
<keyword evidence="10" id="KW-1185">Reference proteome</keyword>
<dbReference type="InterPro" id="IPR002781">
    <property type="entry name" value="TM_pro_TauE-like"/>
</dbReference>
<reference evidence="10" key="1">
    <citation type="journal article" date="2019" name="Int. J. Syst. Evol. Microbiol.">
        <title>The Global Catalogue of Microorganisms (GCM) 10K type strain sequencing project: providing services to taxonomists for standard genome sequencing and annotation.</title>
        <authorList>
            <consortium name="The Broad Institute Genomics Platform"/>
            <consortium name="The Broad Institute Genome Sequencing Center for Infectious Disease"/>
            <person name="Wu L."/>
            <person name="Ma J."/>
        </authorList>
    </citation>
    <scope>NUCLEOTIDE SEQUENCE [LARGE SCALE GENOMIC DNA]</scope>
    <source>
        <strain evidence="10">CCUG 60023</strain>
    </source>
</reference>
<dbReference type="PANTHER" id="PTHR30269">
    <property type="entry name" value="TRANSMEMBRANE PROTEIN YFCA"/>
    <property type="match status" value="1"/>
</dbReference>
<keyword evidence="3" id="KW-0813">Transport</keyword>
<dbReference type="InterPro" id="IPR052017">
    <property type="entry name" value="TSUP"/>
</dbReference>
<dbReference type="EMBL" id="JBHTJV010000003">
    <property type="protein sequence ID" value="MFD0915515.1"/>
    <property type="molecule type" value="Genomic_DNA"/>
</dbReference>
<feature type="transmembrane region" description="Helical" evidence="8">
    <location>
        <begin position="230"/>
        <end position="248"/>
    </location>
</feature>
<accession>A0ABW3FF15</accession>
<keyword evidence="6 8" id="KW-1133">Transmembrane helix</keyword>
<proteinExistence type="inferred from homology"/>
<evidence type="ECO:0000256" key="2">
    <source>
        <dbReference type="ARBA" id="ARBA00009142"/>
    </source>
</evidence>
<comment type="subcellular location">
    <subcellularLocation>
        <location evidence="1 8">Cell membrane</location>
        <topology evidence="1 8">Multi-pass membrane protein</topology>
    </subcellularLocation>
</comment>
<protein>
    <recommendedName>
        <fullName evidence="8">Probable membrane transporter protein</fullName>
    </recommendedName>
</protein>
<evidence type="ECO:0000313" key="9">
    <source>
        <dbReference type="EMBL" id="MFD0915515.1"/>
    </source>
</evidence>
<feature type="transmembrane region" description="Helical" evidence="8">
    <location>
        <begin position="6"/>
        <end position="30"/>
    </location>
</feature>
<feature type="transmembrane region" description="Helical" evidence="8">
    <location>
        <begin position="205"/>
        <end position="223"/>
    </location>
</feature>
<feature type="transmembrane region" description="Helical" evidence="8">
    <location>
        <begin position="141"/>
        <end position="169"/>
    </location>
</feature>
<sequence>MELTTLAILFFVGIIAGVFNSIAGGATFISFPVLMASGLPPLVANATNFVALLPSNAAAVPAFKDELLGLGRRLWVDMAICAAGGLVGVLVLLWLGEGTFTKLLPWLMLSAVIIFAAGRQIRKGIEGLLADRGSDILGRVLLFFFSIYGGYFGAGLGVILLASFTIAGYTNAHIANAMKNAAGTVIALVSIGVVASTGLVAWPQAFAMMAGATIGGAAGGVLSKKLSQPVMRFLVIAFGLLVSAVYLWRAYGP</sequence>
<evidence type="ECO:0000256" key="8">
    <source>
        <dbReference type="RuleBase" id="RU363041"/>
    </source>
</evidence>
<keyword evidence="5 8" id="KW-0812">Transmembrane</keyword>
<dbReference type="Pfam" id="PF01925">
    <property type="entry name" value="TauE"/>
    <property type="match status" value="1"/>
</dbReference>
<feature type="transmembrane region" description="Helical" evidence="8">
    <location>
        <begin position="181"/>
        <end position="199"/>
    </location>
</feature>
<evidence type="ECO:0000256" key="3">
    <source>
        <dbReference type="ARBA" id="ARBA00022448"/>
    </source>
</evidence>
<evidence type="ECO:0000256" key="7">
    <source>
        <dbReference type="ARBA" id="ARBA00023136"/>
    </source>
</evidence>
<keyword evidence="4 8" id="KW-1003">Cell membrane</keyword>
<dbReference type="RefSeq" id="WP_377211376.1">
    <property type="nucleotide sequence ID" value="NZ_JBHTJV010000003.1"/>
</dbReference>
<dbReference type="PANTHER" id="PTHR30269:SF0">
    <property type="entry name" value="MEMBRANE TRANSPORTER PROTEIN YFCA-RELATED"/>
    <property type="match status" value="1"/>
</dbReference>
<name>A0ABW3FF15_9HYPH</name>
<evidence type="ECO:0000313" key="10">
    <source>
        <dbReference type="Proteomes" id="UP001597101"/>
    </source>
</evidence>